<sequence length="120" mass="13698">ESKKAPLPTMDFTASSAAQQAVSVHRVFFPVHVYVHYTDMHNYADRMAQIRQRLTEYEFFPFPVTFTPVLASGTEFDTNIFDVYVFGGHRRYKFGIFDGRVPSLAEIVDTIGWAAVRGEN</sequence>
<name>A0A267H0J8_9PLAT</name>
<reference evidence="1 2" key="1">
    <citation type="submission" date="2017-06" db="EMBL/GenBank/DDBJ databases">
        <title>A platform for efficient transgenesis in Macrostomum lignano, a flatworm model organism for stem cell research.</title>
        <authorList>
            <person name="Berezikov E."/>
        </authorList>
    </citation>
    <scope>NUCLEOTIDE SEQUENCE [LARGE SCALE GENOMIC DNA]</scope>
    <source>
        <strain evidence="1">DV1</strain>
        <tissue evidence="1">Whole organism</tissue>
    </source>
</reference>
<comment type="caution">
    <text evidence="1">The sequence shown here is derived from an EMBL/GenBank/DDBJ whole genome shotgun (WGS) entry which is preliminary data.</text>
</comment>
<accession>A0A267H0J8</accession>
<keyword evidence="2" id="KW-1185">Reference proteome</keyword>
<dbReference type="Proteomes" id="UP000215902">
    <property type="component" value="Unassembled WGS sequence"/>
</dbReference>
<protein>
    <submittedName>
        <fullName evidence="1">Uncharacterized protein</fullName>
    </submittedName>
</protein>
<organism evidence="1 2">
    <name type="scientific">Macrostomum lignano</name>
    <dbReference type="NCBI Taxonomy" id="282301"/>
    <lineage>
        <taxon>Eukaryota</taxon>
        <taxon>Metazoa</taxon>
        <taxon>Spiralia</taxon>
        <taxon>Lophotrochozoa</taxon>
        <taxon>Platyhelminthes</taxon>
        <taxon>Rhabditophora</taxon>
        <taxon>Macrostomorpha</taxon>
        <taxon>Macrostomida</taxon>
        <taxon>Macrostomidae</taxon>
        <taxon>Macrostomum</taxon>
    </lineage>
</organism>
<evidence type="ECO:0000313" key="2">
    <source>
        <dbReference type="Proteomes" id="UP000215902"/>
    </source>
</evidence>
<feature type="non-terminal residue" evidence="1">
    <location>
        <position position="1"/>
    </location>
</feature>
<gene>
    <name evidence="1" type="ORF">BOX15_Mlig009945g2</name>
</gene>
<evidence type="ECO:0000313" key="1">
    <source>
        <dbReference type="EMBL" id="PAA91059.1"/>
    </source>
</evidence>
<dbReference type="EMBL" id="NIVC01000095">
    <property type="protein sequence ID" value="PAA91059.1"/>
    <property type="molecule type" value="Genomic_DNA"/>
</dbReference>
<dbReference type="AlphaFoldDB" id="A0A267H0J8"/>
<proteinExistence type="predicted"/>